<comment type="caution">
    <text evidence="3">The sequence shown here is derived from an EMBL/GenBank/DDBJ whole genome shotgun (WGS) entry which is preliminary data.</text>
</comment>
<evidence type="ECO:0000313" key="4">
    <source>
        <dbReference type="Proteomes" id="UP000019380"/>
    </source>
</evidence>
<evidence type="ECO:0000259" key="2">
    <source>
        <dbReference type="Pfam" id="PF25791"/>
    </source>
</evidence>
<dbReference type="NCBIfam" id="NF033441">
    <property type="entry name" value="BREX_BrxC"/>
    <property type="match status" value="1"/>
</dbReference>
<dbReference type="Pfam" id="PF25791">
    <property type="entry name" value="WHD_BREX_BrxC"/>
    <property type="match status" value="1"/>
</dbReference>
<organism evidence="3 4">
    <name type="scientific">Bacteroides xylanisolvens SD CC 1b</name>
    <dbReference type="NCBI Taxonomy" id="702447"/>
    <lineage>
        <taxon>Bacteria</taxon>
        <taxon>Pseudomonadati</taxon>
        <taxon>Bacteroidota</taxon>
        <taxon>Bacteroidia</taxon>
        <taxon>Bacteroidales</taxon>
        <taxon>Bacteroidaceae</taxon>
        <taxon>Bacteroides</taxon>
    </lineage>
</organism>
<gene>
    <name evidence="3" type="ORF">BN890_30990</name>
</gene>
<dbReference type="InterPro" id="IPR027417">
    <property type="entry name" value="P-loop_NTPase"/>
</dbReference>
<proteinExistence type="predicted"/>
<evidence type="ECO:0000313" key="3">
    <source>
        <dbReference type="EMBL" id="CDM05509.1"/>
    </source>
</evidence>
<name>W6P789_9BACE</name>
<evidence type="ECO:0000256" key="1">
    <source>
        <dbReference type="SAM" id="MobiDB-lite"/>
    </source>
</evidence>
<protein>
    <recommendedName>
        <fullName evidence="2">Probable ATP-binding protein BrxC winged helix-turn-helix domain-containing protein</fullName>
    </recommendedName>
</protein>
<feature type="compositionally biased region" description="Basic and acidic residues" evidence="1">
    <location>
        <begin position="1163"/>
        <end position="1172"/>
    </location>
</feature>
<dbReference type="SUPFAM" id="SSF52540">
    <property type="entry name" value="P-loop containing nucleoside triphosphate hydrolases"/>
    <property type="match status" value="1"/>
</dbReference>
<sequence>MHKIQDLFDPTKQLNRTIESVVTFGANTEQDLSSEIREYVVTDKLHKNYEDVITDLQTAFDDSSKEVGIWVSGFYGSGKSSFAKYLGLSFDKSVMIDGVSFGDKLMSRIQDTAITAMHRTIISRHNPQVVMIDLSTQSVAGKIANVSDIVYYETLKLLGVTKCTDQKVMCFIDLLHSEGKYEEFCRLVETEKNKSWESVESNDLAANLIAANLAPRVLPAYFPDSASFKNINLSSALNEKERFVRLHKLVKEKTGKDKIIYVLDEVGQYVASNVDLILNVQGMMQIFKDEFRGDVWVIATAQQTLTEDNRQAQLNSNELFRLNDRFPVKVDIEANDIKEIITKRLLGKSKDGSDYLKRLFSQNEGLLKNSIHLTLQERSIYNQLLTDETFTNLYPFLPVHIDILLSLLQKLASRTGGVGLRSVIRLIRDILVDNHLADATIGQLAGPEHFYDVLHSDMERNSAKEIVISADKAISIFNGDKLAVRICKTIAVMQLLDDFNLSFDNLCALLYNNVGSTFDKSKVREAIERIMDSTSVTLQEIDGKYQFMTNAILSIREERNKIIPRDAEKADVLQEQLKDMLSPAPSVNVYSSKTITAGVELTERNRPYNIHPTTSGLKLNIRFVDGSAFDETHQQLLTESTRQENNRTLYWLCTLAKDKETILQEIVRSQNIKNRHQNETNKEIQAYLRAQTDFADEKKRELNKILREAQANSEVIFRGSPQQVNGETYKTVALKTIAEKVFEKYPLASSNMKGDCVNKLASYGDLTTIPDALNPFKIIKKTDGTIDVSHPAISEIKDYIATLNEVTGSEIMNRFERDPYGWSKDTIRYIVALMLKANIIQIRVAGKNVTVFGDTAVEAMATNNSFNKISVLLNTEGALTTTELLKAAQSMTGLFNSSRVAPVKDQIAKEAYKKIKLYLQKFNRLLPDFEVLKLDGESIVRQAINYAQRIIDSEGGEAAFLLGKDVDCQKAFKYVMDIIKCNEQASLINHLKHINHLANESHTLPEVEQLADYIKHVNDVRQLYHEYIANPDLHLIVSNITDLRNQFDAYLNQACIEFQTQTEKLLDESRTTMKSMPEYAKLDDKQRTQIDTQLDGLSIECTHPSISNLREMINKFVTYYLPSGSIKTIENRIRQYAADNAPAVKVIPTPPTSPQKGATQEDDATKPNKVEEPTYQPKRLQVKRKITTRTELQQVIDQLTSLLGEISDNSPVEFNFNED</sequence>
<dbReference type="InterPro" id="IPR047679">
    <property type="entry name" value="BREX_BrxC"/>
</dbReference>
<feature type="domain" description="Probable ATP-binding protein BrxC winged helix-turn-helix" evidence="2">
    <location>
        <begin position="788"/>
        <end position="871"/>
    </location>
</feature>
<feature type="region of interest" description="Disordered" evidence="1">
    <location>
        <begin position="1144"/>
        <end position="1177"/>
    </location>
</feature>
<reference evidence="3 4" key="1">
    <citation type="submission" date="2013-12" db="EMBL/GenBank/DDBJ databases">
        <title>Improved hybrid genome assemblies of Bacteroides xylanisolvens SD CC 1b and Bacteroides xylanisolvens SD CC 2a using Illumina and 454 Sequencing.</title>
        <authorList>
            <person name="Ramaraj T."/>
            <person name="Sundararajan A."/>
            <person name="Mudge J."/>
            <person name="Schilkey F.D."/>
            <person name="Delvecchio V."/>
            <person name="Donlon M."/>
            <person name="Ziemer C."/>
        </authorList>
    </citation>
    <scope>NUCLEOTIDE SEQUENCE [LARGE SCALE GENOMIC DNA]</scope>
</reference>
<dbReference type="AlphaFoldDB" id="W6P789"/>
<dbReference type="Proteomes" id="UP000019380">
    <property type="component" value="Unassembled WGS sequence"/>
</dbReference>
<dbReference type="EMBL" id="CBXG010000035">
    <property type="protein sequence ID" value="CDM05509.1"/>
    <property type="molecule type" value="Genomic_DNA"/>
</dbReference>
<accession>W6P789</accession>
<dbReference type="InterPro" id="IPR058038">
    <property type="entry name" value="BREX_BrxC_wHTH"/>
</dbReference>